<evidence type="ECO:0000313" key="3">
    <source>
        <dbReference type="Proteomes" id="UP000446348"/>
    </source>
</evidence>
<gene>
    <name evidence="1" type="ORF">D3Z39_02955</name>
    <name evidence="2" type="ORF">FMM72_05070</name>
</gene>
<dbReference type="Proteomes" id="UP000446348">
    <property type="component" value="Unassembled WGS sequence"/>
</dbReference>
<dbReference type="RefSeq" id="WP_160208734.1">
    <property type="nucleotide sequence ID" value="NZ_CAMUSJ010000026.1"/>
</dbReference>
<evidence type="ECO:0000313" key="2">
    <source>
        <dbReference type="EMBL" id="NDO38625.1"/>
    </source>
</evidence>
<protein>
    <submittedName>
        <fullName evidence="1">Uncharacterized protein</fullName>
    </submittedName>
</protein>
<dbReference type="AlphaFoldDB" id="A0A845RDU3"/>
<reference evidence="1 3" key="1">
    <citation type="submission" date="2018-08" db="EMBL/GenBank/DDBJ databases">
        <title>Murine metabolic-syndrome-specific gut microbial biobank.</title>
        <authorList>
            <person name="Liu C."/>
        </authorList>
    </citation>
    <scope>NUCLEOTIDE SEQUENCE [LARGE SCALE GENOMIC DNA]</scope>
    <source>
        <strain evidence="1 3">X69</strain>
    </source>
</reference>
<evidence type="ECO:0000313" key="4">
    <source>
        <dbReference type="Proteomes" id="UP000462501"/>
    </source>
</evidence>
<sequence length="113" mass="12642">MICGCNNRARCGCASAQARTNDNAQTANGCAVRTRANDCRIRPVSGCPTHANDCTWYPIEEECGADRAMRICRDQNGCAGLYPADCRNTFWPDFAHPRWLCCRDLYCARRRGC</sequence>
<dbReference type="EMBL" id="VIQT01000009">
    <property type="protein sequence ID" value="NDO38625.1"/>
    <property type="molecule type" value="Genomic_DNA"/>
</dbReference>
<reference evidence="2 4" key="2">
    <citation type="submission" date="2019-06" db="EMBL/GenBank/DDBJ databases">
        <title>Draft genome sequences of 15 bacterial species constituting the stable defined intestinal microbiota of the GM15 gnotobiotic mouse model.</title>
        <authorList>
            <person name="Elie C."/>
            <person name="Mathieu A."/>
            <person name="Saliou A."/>
            <person name="Darnaud M."/>
            <person name="Leulier F."/>
            <person name="Tamellini A."/>
        </authorList>
    </citation>
    <scope>NUCLEOTIDE SEQUENCE [LARGE SCALE GENOMIC DNA]</scope>
    <source>
        <strain evidence="2 4">JM4-15</strain>
    </source>
</reference>
<name>A0A845RDU3_9FIRM</name>
<dbReference type="OrthoDB" id="1861693at2"/>
<dbReference type="Proteomes" id="UP000462501">
    <property type="component" value="Unassembled WGS sequence"/>
</dbReference>
<evidence type="ECO:0000313" key="1">
    <source>
        <dbReference type="EMBL" id="NBI77843.1"/>
    </source>
</evidence>
<organism evidence="1 3">
    <name type="scientific">Anaerotruncus colihominis</name>
    <dbReference type="NCBI Taxonomy" id="169435"/>
    <lineage>
        <taxon>Bacteria</taxon>
        <taxon>Bacillati</taxon>
        <taxon>Bacillota</taxon>
        <taxon>Clostridia</taxon>
        <taxon>Eubacteriales</taxon>
        <taxon>Oscillospiraceae</taxon>
        <taxon>Anaerotruncus</taxon>
    </lineage>
</organism>
<proteinExistence type="predicted"/>
<comment type="caution">
    <text evidence="1">The sequence shown here is derived from an EMBL/GenBank/DDBJ whole genome shotgun (WGS) entry which is preliminary data.</text>
</comment>
<accession>A0A845RDU3</accession>
<dbReference type="EMBL" id="QXWZ01000003">
    <property type="protein sequence ID" value="NBI77843.1"/>
    <property type="molecule type" value="Genomic_DNA"/>
</dbReference>